<organism evidence="1 2">
    <name type="scientific">Nonomuraea fuscirosea</name>
    <dbReference type="NCBI Taxonomy" id="1291556"/>
    <lineage>
        <taxon>Bacteria</taxon>
        <taxon>Bacillati</taxon>
        <taxon>Actinomycetota</taxon>
        <taxon>Actinomycetes</taxon>
        <taxon>Streptosporangiales</taxon>
        <taxon>Streptosporangiaceae</taxon>
        <taxon>Nonomuraea</taxon>
    </lineage>
</organism>
<keyword evidence="2" id="KW-1185">Reference proteome</keyword>
<protein>
    <submittedName>
        <fullName evidence="1">Uncharacterized protein</fullName>
    </submittedName>
</protein>
<comment type="caution">
    <text evidence="1">The sequence shown here is derived from an EMBL/GenBank/DDBJ whole genome shotgun (WGS) entry which is preliminary data.</text>
</comment>
<accession>A0A2T0MWA3</accession>
<evidence type="ECO:0000313" key="2">
    <source>
        <dbReference type="Proteomes" id="UP000238312"/>
    </source>
</evidence>
<gene>
    <name evidence="1" type="ORF">B0I32_111192</name>
</gene>
<dbReference type="EMBL" id="PVNG01000011">
    <property type="protein sequence ID" value="PRX63198.1"/>
    <property type="molecule type" value="Genomic_DNA"/>
</dbReference>
<sequence length="31" mass="3419">MKARRALRFEGSQAQGGMTTRDSFEFKAVAA</sequence>
<reference evidence="1 2" key="1">
    <citation type="submission" date="2018-03" db="EMBL/GenBank/DDBJ databases">
        <title>Genomic Encyclopedia of Type Strains, Phase III (KMG-III): the genomes of soil and plant-associated and newly described type strains.</title>
        <authorList>
            <person name="Whitman W."/>
        </authorList>
    </citation>
    <scope>NUCLEOTIDE SEQUENCE [LARGE SCALE GENOMIC DNA]</scope>
    <source>
        <strain evidence="1 2">CGMCC 4.7104</strain>
    </source>
</reference>
<proteinExistence type="predicted"/>
<name>A0A2T0MWA3_9ACTN</name>
<dbReference type="AlphaFoldDB" id="A0A2T0MWA3"/>
<dbReference type="Proteomes" id="UP000238312">
    <property type="component" value="Unassembled WGS sequence"/>
</dbReference>
<evidence type="ECO:0000313" key="1">
    <source>
        <dbReference type="EMBL" id="PRX63198.1"/>
    </source>
</evidence>